<comment type="subcellular location">
    <subcellularLocation>
        <location evidence="1">Cell membrane</location>
        <topology evidence="1">Lipid-anchor</topology>
    </subcellularLocation>
</comment>
<evidence type="ECO:0000256" key="2">
    <source>
        <dbReference type="ARBA" id="ARBA00022475"/>
    </source>
</evidence>
<evidence type="ECO:0000256" key="4">
    <source>
        <dbReference type="ARBA" id="ARBA00022737"/>
    </source>
</evidence>
<evidence type="ECO:0000256" key="7">
    <source>
        <dbReference type="ARBA" id="ARBA00023288"/>
    </source>
</evidence>
<evidence type="ECO:0000256" key="1">
    <source>
        <dbReference type="ARBA" id="ARBA00004193"/>
    </source>
</evidence>
<proteinExistence type="predicted"/>
<comment type="caution">
    <text evidence="9">The sequence shown here is derived from an EMBL/GenBank/DDBJ whole genome shotgun (WGS) entry which is preliminary data.</text>
</comment>
<organism evidence="9 10">
    <name type="scientific">Mycoplasmopsis arginini</name>
    <name type="common">Mycoplasma arginini</name>
    <dbReference type="NCBI Taxonomy" id="2094"/>
    <lineage>
        <taxon>Bacteria</taxon>
        <taxon>Bacillati</taxon>
        <taxon>Mycoplasmatota</taxon>
        <taxon>Mycoplasmoidales</taxon>
        <taxon>Metamycoplasmataceae</taxon>
        <taxon>Mycoplasmopsis</taxon>
    </lineage>
</organism>
<name>A0AA43U0B7_MYCAR</name>
<dbReference type="GO" id="GO:0005886">
    <property type="term" value="C:plasma membrane"/>
    <property type="evidence" value="ECO:0007669"/>
    <property type="project" value="UniProtKB-SubCell"/>
</dbReference>
<evidence type="ECO:0000256" key="3">
    <source>
        <dbReference type="ARBA" id="ARBA00022729"/>
    </source>
</evidence>
<keyword evidence="5" id="KW-0472">Membrane</keyword>
<keyword evidence="3 8" id="KW-0732">Signal</keyword>
<keyword evidence="2" id="KW-1003">Cell membrane</keyword>
<dbReference type="Proteomes" id="UP001162175">
    <property type="component" value="Unassembled WGS sequence"/>
</dbReference>
<dbReference type="NCBIfam" id="NF033817">
    <property type="entry name" value="Mplas_variab_LP"/>
    <property type="match status" value="1"/>
</dbReference>
<keyword evidence="7 9" id="KW-0449">Lipoprotein</keyword>
<dbReference type="RefSeq" id="WP_268164504.1">
    <property type="nucleotide sequence ID" value="NZ_JAPFAP010000052.1"/>
</dbReference>
<keyword evidence="4" id="KW-0677">Repeat</keyword>
<evidence type="ECO:0000256" key="5">
    <source>
        <dbReference type="ARBA" id="ARBA00023136"/>
    </source>
</evidence>
<dbReference type="EMBL" id="JAPFAR010000153">
    <property type="protein sequence ID" value="MDI3349896.1"/>
    <property type="molecule type" value="Genomic_DNA"/>
</dbReference>
<evidence type="ECO:0000256" key="8">
    <source>
        <dbReference type="SAM" id="SignalP"/>
    </source>
</evidence>
<sequence>MKRVSKILSIGSLVSLSLPLLAISCNNSKPQVDNSGGSSGSDWINPNINNWNRLSSSQLAEVKDSFSYTLTAEGKKLSRDELEQVIKEIRKNCYPGDSGVISSALTAEKTFSDVKKHPKFKKYFSFTTAFDKNFSYLGGHKLEMEFMVRGDDKDLPAIKYVLRCPDKIYQGKMAVEATEFVYLEID</sequence>
<dbReference type="PROSITE" id="PS51257">
    <property type="entry name" value="PROKAR_LIPOPROTEIN"/>
    <property type="match status" value="1"/>
</dbReference>
<evidence type="ECO:0000256" key="6">
    <source>
        <dbReference type="ARBA" id="ARBA00023139"/>
    </source>
</evidence>
<protein>
    <submittedName>
        <fullName evidence="9">Variable surface lipoprotein</fullName>
    </submittedName>
</protein>
<keyword evidence="6" id="KW-0564">Palmitate</keyword>
<dbReference type="InterPro" id="IPR049890">
    <property type="entry name" value="VlpA-F-like_signal"/>
</dbReference>
<feature type="signal peptide" evidence="8">
    <location>
        <begin position="1"/>
        <end position="22"/>
    </location>
</feature>
<dbReference type="AlphaFoldDB" id="A0AA43U0B7"/>
<accession>A0AA43U0B7</accession>
<evidence type="ECO:0000313" key="10">
    <source>
        <dbReference type="Proteomes" id="UP001162175"/>
    </source>
</evidence>
<evidence type="ECO:0000313" key="9">
    <source>
        <dbReference type="EMBL" id="MDI3349896.1"/>
    </source>
</evidence>
<feature type="chain" id="PRO_5041311445" evidence="8">
    <location>
        <begin position="23"/>
        <end position="186"/>
    </location>
</feature>
<reference evidence="9" key="1">
    <citation type="submission" date="2022-11" db="EMBL/GenBank/DDBJ databases">
        <title>Draft genome of Mycoplasma arginini isolated from fly.</title>
        <authorList>
            <person name="Severgnini M."/>
            <person name="Gioia G."/>
            <person name="Cremonesi P."/>
            <person name="Moroni P."/>
            <person name="Addis M.F."/>
            <person name="Castiglioni B."/>
        </authorList>
    </citation>
    <scope>NUCLEOTIDE SEQUENCE</scope>
    <source>
        <strain evidence="9">QMP CG1-1632</strain>
    </source>
</reference>
<gene>
    <name evidence="9" type="ORF">DCBHLPFO_00417</name>
</gene>